<comment type="catalytic activity">
    <reaction evidence="4">
        <text>(S)-ureidoglycolate = urea + glyoxylate</text>
        <dbReference type="Rhea" id="RHEA:11304"/>
        <dbReference type="ChEBI" id="CHEBI:16199"/>
        <dbReference type="ChEBI" id="CHEBI:36655"/>
        <dbReference type="ChEBI" id="CHEBI:57296"/>
        <dbReference type="EC" id="4.3.2.3"/>
    </reaction>
</comment>
<comment type="caution">
    <text evidence="6">The sequence shown here is derived from an EMBL/GenBank/DDBJ whole genome shotgun (WGS) entry which is preliminary data.</text>
</comment>
<sequence length="277" mass="30271">MAPKISTSSRVIRAEAIDPTVFAPFGEVIQNPATHGGVPNLQKIDANQGSATKWMNVTSMRNWYGSAQSRKPAETATNMFVCKPRQLDSRNGKDVFVVKILERHPYTPQTFVPLGVDRSANTCYLVVVAPTMPTPSRRSSNEGLKPAYPLPEPRQKRTLRERLLGSRPNPFTNDFAPSTTPNPSTLLGPKPKGAGLPDLENMRAFIVRGDQGITYGAGTWHAPMVVLGEKAIDFVVVQYMNGVALEDCQEVEVETKGDGLAVEVGDPFEHGMARARL</sequence>
<keyword evidence="2" id="KW-0659">Purine metabolism</keyword>
<dbReference type="InterPro" id="IPR047233">
    <property type="entry name" value="UAH_cupin"/>
</dbReference>
<dbReference type="InterPro" id="IPR024060">
    <property type="entry name" value="Ureidoglycolate_lyase_dom_sf"/>
</dbReference>
<accession>A0AAN7W297</accession>
<evidence type="ECO:0000256" key="2">
    <source>
        <dbReference type="ARBA" id="ARBA00022631"/>
    </source>
</evidence>
<dbReference type="Pfam" id="PF04115">
    <property type="entry name" value="Ureidogly_lyase"/>
    <property type="match status" value="1"/>
</dbReference>
<evidence type="ECO:0000313" key="6">
    <source>
        <dbReference type="EMBL" id="KAK5690450.1"/>
    </source>
</evidence>
<dbReference type="GO" id="GO:0050385">
    <property type="term" value="F:ureidoglycolate lyase activity"/>
    <property type="evidence" value="ECO:0007669"/>
    <property type="project" value="UniProtKB-EC"/>
</dbReference>
<feature type="compositionally biased region" description="Basic and acidic residues" evidence="5">
    <location>
        <begin position="153"/>
        <end position="164"/>
    </location>
</feature>
<evidence type="ECO:0000256" key="5">
    <source>
        <dbReference type="SAM" id="MobiDB-lite"/>
    </source>
</evidence>
<evidence type="ECO:0000256" key="4">
    <source>
        <dbReference type="ARBA" id="ARBA00047684"/>
    </source>
</evidence>
<evidence type="ECO:0008006" key="8">
    <source>
        <dbReference type="Google" id="ProtNLM"/>
    </source>
</evidence>
<dbReference type="PANTHER" id="PTHR21221:SF1">
    <property type="entry name" value="UREIDOGLYCOLATE LYASE"/>
    <property type="match status" value="1"/>
</dbReference>
<keyword evidence="3" id="KW-0456">Lyase</keyword>
<dbReference type="GO" id="GO:0000256">
    <property type="term" value="P:allantoin catabolic process"/>
    <property type="evidence" value="ECO:0007669"/>
    <property type="project" value="InterPro"/>
</dbReference>
<dbReference type="GO" id="GO:0006144">
    <property type="term" value="P:purine nucleobase metabolic process"/>
    <property type="evidence" value="ECO:0007669"/>
    <property type="project" value="UniProtKB-KW"/>
</dbReference>
<dbReference type="PANTHER" id="PTHR21221">
    <property type="entry name" value="UREIDOGLYCOLATE HYDROLASE"/>
    <property type="match status" value="1"/>
</dbReference>
<feature type="region of interest" description="Disordered" evidence="5">
    <location>
        <begin position="134"/>
        <end position="194"/>
    </location>
</feature>
<evidence type="ECO:0000256" key="3">
    <source>
        <dbReference type="ARBA" id="ARBA00023239"/>
    </source>
</evidence>
<dbReference type="EMBL" id="JAVRQU010000025">
    <property type="protein sequence ID" value="KAK5690450.1"/>
    <property type="molecule type" value="Genomic_DNA"/>
</dbReference>
<gene>
    <name evidence="6" type="ORF">LTR97_012318</name>
</gene>
<evidence type="ECO:0000256" key="1">
    <source>
        <dbReference type="ARBA" id="ARBA00011738"/>
    </source>
</evidence>
<protein>
    <recommendedName>
        <fullName evidence="8">Ureidoglycolate hydrolase</fullName>
    </recommendedName>
</protein>
<dbReference type="CDD" id="cd20298">
    <property type="entry name" value="cupin_UAH"/>
    <property type="match status" value="1"/>
</dbReference>
<dbReference type="Proteomes" id="UP001310594">
    <property type="component" value="Unassembled WGS sequence"/>
</dbReference>
<organism evidence="6 7">
    <name type="scientific">Elasticomyces elasticus</name>
    <dbReference type="NCBI Taxonomy" id="574655"/>
    <lineage>
        <taxon>Eukaryota</taxon>
        <taxon>Fungi</taxon>
        <taxon>Dikarya</taxon>
        <taxon>Ascomycota</taxon>
        <taxon>Pezizomycotina</taxon>
        <taxon>Dothideomycetes</taxon>
        <taxon>Dothideomycetidae</taxon>
        <taxon>Mycosphaerellales</taxon>
        <taxon>Teratosphaeriaceae</taxon>
        <taxon>Elasticomyces</taxon>
    </lineage>
</organism>
<proteinExistence type="predicted"/>
<comment type="subunit">
    <text evidence="1">Homodimer.</text>
</comment>
<evidence type="ECO:0000313" key="7">
    <source>
        <dbReference type="Proteomes" id="UP001310594"/>
    </source>
</evidence>
<feature type="compositionally biased region" description="Polar residues" evidence="5">
    <location>
        <begin position="169"/>
        <end position="185"/>
    </location>
</feature>
<name>A0AAN7W297_9PEZI</name>
<dbReference type="SUPFAM" id="SSF51182">
    <property type="entry name" value="RmlC-like cupins"/>
    <property type="match status" value="1"/>
</dbReference>
<dbReference type="InterPro" id="IPR011051">
    <property type="entry name" value="RmlC_Cupin_sf"/>
</dbReference>
<dbReference type="GO" id="GO:0004848">
    <property type="term" value="F:ureidoglycolate hydrolase activity"/>
    <property type="evidence" value="ECO:0007669"/>
    <property type="project" value="InterPro"/>
</dbReference>
<dbReference type="AlphaFoldDB" id="A0AAN7W297"/>
<dbReference type="InterPro" id="IPR007247">
    <property type="entry name" value="Ureidogly_lyase"/>
</dbReference>
<reference evidence="6" key="1">
    <citation type="submission" date="2023-08" db="EMBL/GenBank/DDBJ databases">
        <title>Black Yeasts Isolated from many extreme environments.</title>
        <authorList>
            <person name="Coleine C."/>
            <person name="Stajich J.E."/>
            <person name="Selbmann L."/>
        </authorList>
    </citation>
    <scope>NUCLEOTIDE SEQUENCE</scope>
    <source>
        <strain evidence="6">CCFEE 5810</strain>
    </source>
</reference>
<dbReference type="Gene3D" id="2.60.120.480">
    <property type="entry name" value="Ureidoglycolate hydrolase"/>
    <property type="match status" value="1"/>
</dbReference>